<reference evidence="2" key="1">
    <citation type="journal article" date="2019" name="Int. J. Syst. Evol. Microbiol.">
        <title>The Global Catalogue of Microorganisms (GCM) 10K type strain sequencing project: providing services to taxonomists for standard genome sequencing and annotation.</title>
        <authorList>
            <consortium name="The Broad Institute Genomics Platform"/>
            <consortium name="The Broad Institute Genome Sequencing Center for Infectious Disease"/>
            <person name="Wu L."/>
            <person name="Ma J."/>
        </authorList>
    </citation>
    <scope>NUCLEOTIDE SEQUENCE [LARGE SCALE GENOMIC DNA]</scope>
    <source>
        <strain evidence="2">KCTC 19812</strain>
    </source>
</reference>
<dbReference type="Proteomes" id="UP001597414">
    <property type="component" value="Unassembled WGS sequence"/>
</dbReference>
<sequence>MKFKYAGIAIREVNEIAVSLTLIVLLTVFIPSKVFSQEDTTYFVSYEKMLTTRLYTSRKYTSFLVKDNLFDNKFRFEPNSNLNLGIGATYNNLTLNIGIGFDFMNPERGRGETKFLDLQSHIYGKKMVIDLFGQFYNGYFLQKINGAYLDRSEIVVYPDMRIRKFGGSAQYLFNGEKISLKAAFHQSAWQKKSAGSFFTGMEVYGGWVMNEGNFIPESFQGSNNRGFQRLGFFQIGPNAGYVHTFVFWKHFFITGMFSGNIGIGNTNMNLMEGESRKWGVNFNTFLRGFIGYNGPVWSINANYINNNVRLANNSDFATSVMTGNYRINFVYRFKVGPKLRPFMDFFDLKRLFPAKSRLTEVEE</sequence>
<name>A0ABW5B9Z6_9BACT</name>
<protein>
    <submittedName>
        <fullName evidence="1">DUF4421 domain-containing protein</fullName>
    </submittedName>
</protein>
<gene>
    <name evidence="1" type="ORF">ACFSKV_11370</name>
</gene>
<accession>A0ABW5B9Z6</accession>
<organism evidence="1 2">
    <name type="scientific">Shivajiella indica</name>
    <dbReference type="NCBI Taxonomy" id="872115"/>
    <lineage>
        <taxon>Bacteria</taxon>
        <taxon>Pseudomonadati</taxon>
        <taxon>Bacteroidota</taxon>
        <taxon>Cytophagia</taxon>
        <taxon>Cytophagales</taxon>
        <taxon>Cyclobacteriaceae</taxon>
        <taxon>Shivajiella</taxon>
    </lineage>
</organism>
<comment type="caution">
    <text evidence="1">The sequence shown here is derived from an EMBL/GenBank/DDBJ whole genome shotgun (WGS) entry which is preliminary data.</text>
</comment>
<proteinExistence type="predicted"/>
<dbReference type="RefSeq" id="WP_380802699.1">
    <property type="nucleotide sequence ID" value="NZ_JBHUIV010000016.1"/>
</dbReference>
<dbReference type="EMBL" id="JBHUIV010000016">
    <property type="protein sequence ID" value="MFD2202166.1"/>
    <property type="molecule type" value="Genomic_DNA"/>
</dbReference>
<dbReference type="InterPro" id="IPR025535">
    <property type="entry name" value="DUF4421"/>
</dbReference>
<keyword evidence="2" id="KW-1185">Reference proteome</keyword>
<evidence type="ECO:0000313" key="1">
    <source>
        <dbReference type="EMBL" id="MFD2202166.1"/>
    </source>
</evidence>
<dbReference type="Pfam" id="PF14391">
    <property type="entry name" value="DUF4421"/>
    <property type="match status" value="1"/>
</dbReference>
<evidence type="ECO:0000313" key="2">
    <source>
        <dbReference type="Proteomes" id="UP001597414"/>
    </source>
</evidence>